<sequence length="32" mass="3625">MAFTDINSEDRLVLKTFADHLKDVLGGDRIYA</sequence>
<reference evidence="1 2" key="1">
    <citation type="submission" date="2020-08" db="EMBL/GenBank/DDBJ databases">
        <title>Genomic Encyclopedia of Type Strains, Phase IV (KMG-IV): sequencing the most valuable type-strain genomes for metagenomic binning, comparative biology and taxonomic classification.</title>
        <authorList>
            <person name="Goeker M."/>
        </authorList>
    </citation>
    <scope>NUCLEOTIDE SEQUENCE [LARGE SCALE GENOMIC DNA]</scope>
    <source>
        <strain evidence="1 2">DSM 11525</strain>
    </source>
</reference>
<proteinExistence type="predicted"/>
<dbReference type="AlphaFoldDB" id="A0AA89PJI3"/>
<organism evidence="1 2">
    <name type="scientific">Microbulbifer hydrolyticus</name>
    <dbReference type="NCBI Taxonomy" id="48074"/>
    <lineage>
        <taxon>Bacteria</taxon>
        <taxon>Pseudomonadati</taxon>
        <taxon>Pseudomonadota</taxon>
        <taxon>Gammaproteobacteria</taxon>
        <taxon>Cellvibrionales</taxon>
        <taxon>Microbulbiferaceae</taxon>
        <taxon>Microbulbifer</taxon>
    </lineage>
</organism>
<protein>
    <submittedName>
        <fullName evidence="1">Uncharacterized protein</fullName>
    </submittedName>
</protein>
<accession>A0AA89PJI3</accession>
<evidence type="ECO:0000313" key="1">
    <source>
        <dbReference type="EMBL" id="MBB5211488.1"/>
    </source>
</evidence>
<name>A0AA89PJI3_9GAMM</name>
<gene>
    <name evidence="1" type="ORF">HNQ53_001706</name>
</gene>
<dbReference type="Proteomes" id="UP000563601">
    <property type="component" value="Unassembled WGS sequence"/>
</dbReference>
<comment type="caution">
    <text evidence="1">The sequence shown here is derived from an EMBL/GenBank/DDBJ whole genome shotgun (WGS) entry which is preliminary data.</text>
</comment>
<dbReference type="EMBL" id="JACHHR010000002">
    <property type="protein sequence ID" value="MBB5211488.1"/>
    <property type="molecule type" value="Genomic_DNA"/>
</dbReference>
<evidence type="ECO:0000313" key="2">
    <source>
        <dbReference type="Proteomes" id="UP000563601"/>
    </source>
</evidence>